<dbReference type="PANTHER" id="PTHR30273:SF2">
    <property type="entry name" value="PROTEIN FECR"/>
    <property type="match status" value="1"/>
</dbReference>
<dbReference type="Pfam" id="PF04773">
    <property type="entry name" value="FecR"/>
    <property type="match status" value="1"/>
</dbReference>
<protein>
    <recommendedName>
        <fullName evidence="1">FecR protein domain-containing protein</fullName>
    </recommendedName>
</protein>
<gene>
    <name evidence="2" type="ORF">SDC9_161909</name>
</gene>
<dbReference type="Gene3D" id="2.60.120.1440">
    <property type="match status" value="1"/>
</dbReference>
<feature type="domain" description="FecR protein" evidence="1">
    <location>
        <begin position="5"/>
        <end position="64"/>
    </location>
</feature>
<evidence type="ECO:0000259" key="1">
    <source>
        <dbReference type="Pfam" id="PF04773"/>
    </source>
</evidence>
<dbReference type="Gene3D" id="3.55.50.30">
    <property type="match status" value="1"/>
</dbReference>
<name>A0A645FLZ8_9ZZZZ</name>
<comment type="caution">
    <text evidence="2">The sequence shown here is derived from an EMBL/GenBank/DDBJ whole genome shotgun (WGS) entry which is preliminary data.</text>
</comment>
<evidence type="ECO:0000313" key="2">
    <source>
        <dbReference type="EMBL" id="MPN14582.1"/>
    </source>
</evidence>
<organism evidence="2">
    <name type="scientific">bioreactor metagenome</name>
    <dbReference type="NCBI Taxonomy" id="1076179"/>
    <lineage>
        <taxon>unclassified sequences</taxon>
        <taxon>metagenomes</taxon>
        <taxon>ecological metagenomes</taxon>
    </lineage>
</organism>
<dbReference type="InterPro" id="IPR006860">
    <property type="entry name" value="FecR"/>
</dbReference>
<accession>A0A645FLZ8</accession>
<dbReference type="EMBL" id="VSSQ01061218">
    <property type="protein sequence ID" value="MPN14582.1"/>
    <property type="molecule type" value="Genomic_DNA"/>
</dbReference>
<dbReference type="InterPro" id="IPR012373">
    <property type="entry name" value="Ferrdict_sens_TM"/>
</dbReference>
<dbReference type="GO" id="GO:0016989">
    <property type="term" value="F:sigma factor antagonist activity"/>
    <property type="evidence" value="ECO:0007669"/>
    <property type="project" value="TreeGrafter"/>
</dbReference>
<reference evidence="2" key="1">
    <citation type="submission" date="2019-08" db="EMBL/GenBank/DDBJ databases">
        <authorList>
            <person name="Kucharzyk K."/>
            <person name="Murdoch R.W."/>
            <person name="Higgins S."/>
            <person name="Loffler F."/>
        </authorList>
    </citation>
    <scope>NUCLEOTIDE SEQUENCE</scope>
</reference>
<sequence>MDVTREIWLEEGEVFFNIKKDETKPFMVHLREGVTVQVLGTSFTIQSYKELPFQEISVVSGKVKVETSGGEVLELLPDQKATYLESEKTLTRSNENSALKSAWRTGTIVLENASVDELCFRVRQFYGKVLIFEHQPETMSVNISFDRNTSTEEISTEIAVLYGLSYRITNNQIIFSPKDL</sequence>
<dbReference type="AlphaFoldDB" id="A0A645FLZ8"/>
<proteinExistence type="predicted"/>
<dbReference type="PANTHER" id="PTHR30273">
    <property type="entry name" value="PERIPLASMIC SIGNAL SENSOR AND SIGMA FACTOR ACTIVATOR FECR-RELATED"/>
    <property type="match status" value="1"/>
</dbReference>